<dbReference type="InterPro" id="IPR013694">
    <property type="entry name" value="VIT"/>
</dbReference>
<comment type="caution">
    <text evidence="4">The sequence shown here is derived from an EMBL/GenBank/DDBJ whole genome shotgun (WGS) entry which is preliminary data.</text>
</comment>
<dbReference type="InterPro" id="IPR011990">
    <property type="entry name" value="TPR-like_helical_dom_sf"/>
</dbReference>
<evidence type="ECO:0000256" key="1">
    <source>
        <dbReference type="PROSITE-ProRule" id="PRU00339"/>
    </source>
</evidence>
<proteinExistence type="predicted"/>
<dbReference type="PANTHER" id="PTHR45737">
    <property type="entry name" value="VON WILLEBRAND FACTOR A DOMAIN-CONTAINING PROTEIN 5A"/>
    <property type="match status" value="1"/>
</dbReference>
<keyword evidence="2" id="KW-0732">Signal</keyword>
<dbReference type="Proteomes" id="UP000708576">
    <property type="component" value="Unassembled WGS sequence"/>
</dbReference>
<name>A0ABS5JWB5_9BACT</name>
<dbReference type="InterPro" id="IPR019734">
    <property type="entry name" value="TPR_rpt"/>
</dbReference>
<dbReference type="PROSITE" id="PS51468">
    <property type="entry name" value="VIT"/>
    <property type="match status" value="1"/>
</dbReference>
<sequence length="1002" mass="113539">MFKIKYLSMLVVVLVCFLSNMCSQISNVPQANPNVFPRLSIKNDSVELEIHRMSVDVKTMSNIALTTYDITFYNPLNRLLEGEFSFPLKSNQQIVGFAMDVNGILREGVVVEKNKGTRVFETIVRRGIDPGLLEKTSGNNFRLRVYPIPAKGTKRIKITCQEELVEADQSYIYQLPLMYKNPIEDFSIVVNAVKSDVKPIITDNDFTRLSFKKDGDNYIASSLNAKVQPSGLFQMKLPINDHSASLFTSRFGNYFYTTYPINIETSKKELLDSIAVLWDVSGSGLNRDMEKELQLLSTYLNYHQTTHLSIYAFNHQLEKVRELTVQGKIPAHLKDELMSTVYDGGTRMDQIDLNSLKGKELIIFSDGMMNLGELPETNTQKTIIAVSSSQVSDHTFLRNIQPQERVVFIDLGTSTIESAYNKMITDPLYVKTSVASGKVNYLVGKLSSDQNRVIVSGRGLSDEAVLDVKIVCGDKVLINNNFQLQGEASYELPIARLCAANYITVLSQNKEDNKDEIIRMAKAYGVITDYTSLMVLERVEDYVRFKIDPPAELQKEYNELLQRQPQWNSNQNKVAKSDTLSMVEAFKKWWNTTYPLSDAKLPDIVLPGPTEEELVPAIREQPAITRQQEQAPPPPTGVANQLTIVEDDVEMNEDLSLDFNDMSVEEEAVDAPVFFMIADSEAEDLPPRRGGSDVPIIQTPAIKVNTVAWDSTAVYIADIQQLPTNELYSYYLNKKGEYSRQPSFYLDMASYLFERGRIEEGVSVITNIAELKIDNAEIYRIVGQKLLQVNQVELAVKVYEKVLQLRPEDVQSYRDLALTYQKQGSLDKAVDMLKIAIEKQDMRGNRSISGILVNELNALLNCNKTLENTDSIPASWMYQMPVDIRIVLSWSSDNSDVDLWVTEPTGERCYYQNKNTYLGGRLSQDITNGFGPEEYCIKKAVKGHYFIQANYYGDRRQSISGPITLYAEIFRNYGTSRQTSRRVVLQLKDKKQVIDLAEIIVE</sequence>
<dbReference type="EMBL" id="JAGUCO010000006">
    <property type="protein sequence ID" value="MBS2098769.1"/>
    <property type="molecule type" value="Genomic_DNA"/>
</dbReference>
<dbReference type="RefSeq" id="WP_212216011.1">
    <property type="nucleotide sequence ID" value="NZ_JAGUCO010000006.1"/>
</dbReference>
<reference evidence="4 5" key="1">
    <citation type="journal article" date="2015" name="Int. J. Syst. Evol. Microbiol.">
        <title>Carboxylicivirga linearis sp. nov., isolated from a sea cucumber culture pond.</title>
        <authorList>
            <person name="Wang F.Q."/>
            <person name="Zhou Y.X."/>
            <person name="Lin X.Z."/>
            <person name="Chen G.J."/>
            <person name="Du Z.J."/>
        </authorList>
    </citation>
    <scope>NUCLEOTIDE SEQUENCE [LARGE SCALE GENOMIC DNA]</scope>
    <source>
        <strain evidence="4 5">FB218</strain>
    </source>
</reference>
<feature type="signal peptide" evidence="2">
    <location>
        <begin position="1"/>
        <end position="25"/>
    </location>
</feature>
<feature type="domain" description="VIT" evidence="3">
    <location>
        <begin position="34"/>
        <end position="162"/>
    </location>
</feature>
<protein>
    <submittedName>
        <fullName evidence="4">DUF2135 domain-containing protein</fullName>
    </submittedName>
</protein>
<dbReference type="Pfam" id="PF08487">
    <property type="entry name" value="VIT"/>
    <property type="match status" value="1"/>
</dbReference>
<dbReference type="Pfam" id="PF09906">
    <property type="entry name" value="DUF2135"/>
    <property type="match status" value="1"/>
</dbReference>
<accession>A0ABS5JWB5</accession>
<dbReference type="Pfam" id="PF13414">
    <property type="entry name" value="TPR_11"/>
    <property type="match status" value="1"/>
</dbReference>
<dbReference type="PANTHER" id="PTHR45737:SF6">
    <property type="entry name" value="VON WILLEBRAND FACTOR A DOMAIN-CONTAINING PROTEIN 5A"/>
    <property type="match status" value="1"/>
</dbReference>
<feature type="chain" id="PRO_5046347335" evidence="2">
    <location>
        <begin position="26"/>
        <end position="1002"/>
    </location>
</feature>
<evidence type="ECO:0000313" key="5">
    <source>
        <dbReference type="Proteomes" id="UP000708576"/>
    </source>
</evidence>
<evidence type="ECO:0000256" key="2">
    <source>
        <dbReference type="SAM" id="SignalP"/>
    </source>
</evidence>
<evidence type="ECO:0000259" key="3">
    <source>
        <dbReference type="PROSITE" id="PS51468"/>
    </source>
</evidence>
<keyword evidence="1" id="KW-0802">TPR repeat</keyword>
<dbReference type="InterPro" id="IPR019220">
    <property type="entry name" value="DUF2135"/>
</dbReference>
<evidence type="ECO:0000313" key="4">
    <source>
        <dbReference type="EMBL" id="MBS2098769.1"/>
    </source>
</evidence>
<dbReference type="Gene3D" id="1.25.40.10">
    <property type="entry name" value="Tetratricopeptide repeat domain"/>
    <property type="match status" value="1"/>
</dbReference>
<gene>
    <name evidence="4" type="ORF">KEM10_10800</name>
</gene>
<organism evidence="4 5">
    <name type="scientific">Carboxylicivirga linearis</name>
    <dbReference type="NCBI Taxonomy" id="1628157"/>
    <lineage>
        <taxon>Bacteria</taxon>
        <taxon>Pseudomonadati</taxon>
        <taxon>Bacteroidota</taxon>
        <taxon>Bacteroidia</taxon>
        <taxon>Marinilabiliales</taxon>
        <taxon>Marinilabiliaceae</taxon>
        <taxon>Carboxylicivirga</taxon>
    </lineage>
</organism>
<dbReference type="SUPFAM" id="SSF48452">
    <property type="entry name" value="TPR-like"/>
    <property type="match status" value="1"/>
</dbReference>
<dbReference type="PROSITE" id="PS50005">
    <property type="entry name" value="TPR"/>
    <property type="match status" value="1"/>
</dbReference>
<feature type="repeat" description="TPR" evidence="1">
    <location>
        <begin position="776"/>
        <end position="809"/>
    </location>
</feature>
<dbReference type="SMART" id="SM00028">
    <property type="entry name" value="TPR"/>
    <property type="match status" value="2"/>
</dbReference>
<keyword evidence="5" id="KW-1185">Reference proteome</keyword>